<dbReference type="Gene3D" id="3.40.50.720">
    <property type="entry name" value="NAD(P)-binding Rossmann-like Domain"/>
    <property type="match status" value="1"/>
</dbReference>
<organism evidence="1 2">
    <name type="scientific">Ricinus communis</name>
    <name type="common">Castor bean</name>
    <dbReference type="NCBI Taxonomy" id="3988"/>
    <lineage>
        <taxon>Eukaryota</taxon>
        <taxon>Viridiplantae</taxon>
        <taxon>Streptophyta</taxon>
        <taxon>Embryophyta</taxon>
        <taxon>Tracheophyta</taxon>
        <taxon>Spermatophyta</taxon>
        <taxon>Magnoliopsida</taxon>
        <taxon>eudicotyledons</taxon>
        <taxon>Gunneridae</taxon>
        <taxon>Pentapetalae</taxon>
        <taxon>rosids</taxon>
        <taxon>fabids</taxon>
        <taxon>Malpighiales</taxon>
        <taxon>Euphorbiaceae</taxon>
        <taxon>Acalyphoideae</taxon>
        <taxon>Acalypheae</taxon>
        <taxon>Ricinus</taxon>
    </lineage>
</organism>
<evidence type="ECO:0000313" key="1">
    <source>
        <dbReference type="EMBL" id="EEF51158.1"/>
    </source>
</evidence>
<reference evidence="2" key="1">
    <citation type="journal article" date="2010" name="Nat. Biotechnol.">
        <title>Draft genome sequence of the oilseed species Ricinus communis.</title>
        <authorList>
            <person name="Chan A.P."/>
            <person name="Crabtree J."/>
            <person name="Zhao Q."/>
            <person name="Lorenzi H."/>
            <person name="Orvis J."/>
            <person name="Puiu D."/>
            <person name="Melake-Berhan A."/>
            <person name="Jones K.M."/>
            <person name="Redman J."/>
            <person name="Chen G."/>
            <person name="Cahoon E.B."/>
            <person name="Gedil M."/>
            <person name="Stanke M."/>
            <person name="Haas B.J."/>
            <person name="Wortman J.R."/>
            <person name="Fraser-Liggett C.M."/>
            <person name="Ravel J."/>
            <person name="Rabinowicz P.D."/>
        </authorList>
    </citation>
    <scope>NUCLEOTIDE SEQUENCE [LARGE SCALE GENOMIC DNA]</scope>
    <source>
        <strain evidence="2">cv. Hale</strain>
    </source>
</reference>
<accession>B9RC87</accession>
<dbReference type="STRING" id="3988.B9RC87"/>
<dbReference type="Proteomes" id="UP000008311">
    <property type="component" value="Unassembled WGS sequence"/>
</dbReference>
<gene>
    <name evidence="1" type="ORF">RCOM_1686160</name>
</gene>
<proteinExistence type="predicted"/>
<keyword evidence="2" id="KW-1185">Reference proteome</keyword>
<dbReference type="AlphaFoldDB" id="B9RC87"/>
<dbReference type="EMBL" id="EQ973774">
    <property type="protein sequence ID" value="EEF51158.1"/>
    <property type="molecule type" value="Genomic_DNA"/>
</dbReference>
<dbReference type="InParanoid" id="B9RC87"/>
<protein>
    <submittedName>
        <fullName evidence="1">Uncharacterized protein</fullName>
    </submittedName>
</protein>
<sequence length="53" mass="5619">MSLLSIQLVKTELTGNNGNLTPEEGARAPVRLALLPDDGPSGLYFDNVEASSF</sequence>
<name>B9RC87_RICCO</name>
<evidence type="ECO:0000313" key="2">
    <source>
        <dbReference type="Proteomes" id="UP000008311"/>
    </source>
</evidence>